<reference evidence="10 11" key="1">
    <citation type="submission" date="2020-08" db="EMBL/GenBank/DDBJ databases">
        <title>Genome public.</title>
        <authorList>
            <person name="Liu C."/>
            <person name="Sun Q."/>
        </authorList>
    </citation>
    <scope>NUCLEOTIDE SEQUENCE [LARGE SCALE GENOMIC DNA]</scope>
    <source>
        <strain evidence="10 11">NSJ-71</strain>
    </source>
</reference>
<dbReference type="PROSITE" id="PS50893">
    <property type="entry name" value="ABC_TRANSPORTER_2"/>
    <property type="match status" value="1"/>
</dbReference>
<dbReference type="InterPro" id="IPR003593">
    <property type="entry name" value="AAA+_ATPase"/>
</dbReference>
<dbReference type="InterPro" id="IPR011527">
    <property type="entry name" value="ABC1_TM_dom"/>
</dbReference>
<feature type="transmembrane region" description="Helical" evidence="7">
    <location>
        <begin position="133"/>
        <end position="160"/>
    </location>
</feature>
<feature type="domain" description="ABC transporter" evidence="8">
    <location>
        <begin position="346"/>
        <end position="562"/>
    </location>
</feature>
<keyword evidence="3" id="KW-0547">Nucleotide-binding</keyword>
<dbReference type="Proteomes" id="UP000636755">
    <property type="component" value="Unassembled WGS sequence"/>
</dbReference>
<proteinExistence type="predicted"/>
<gene>
    <name evidence="10" type="ORF">H8R91_03575</name>
</gene>
<comment type="caution">
    <text evidence="10">The sequence shown here is derived from an EMBL/GenBank/DDBJ whole genome shotgun (WGS) entry which is preliminary data.</text>
</comment>
<keyword evidence="11" id="KW-1185">Reference proteome</keyword>
<dbReference type="PANTHER" id="PTHR24221:SF654">
    <property type="entry name" value="ATP-BINDING CASSETTE SUB-FAMILY B MEMBER 6"/>
    <property type="match status" value="1"/>
</dbReference>
<comment type="subcellular location">
    <subcellularLocation>
        <location evidence="1">Cell membrane</location>
        <topology evidence="1">Multi-pass membrane protein</topology>
    </subcellularLocation>
</comment>
<protein>
    <submittedName>
        <fullName evidence="10">ABC transporter ATP-binding protein</fullName>
    </submittedName>
</protein>
<feature type="transmembrane region" description="Helical" evidence="7">
    <location>
        <begin position="24"/>
        <end position="51"/>
    </location>
</feature>
<keyword evidence="6 7" id="KW-0472">Membrane</keyword>
<feature type="domain" description="ABC transmembrane type-1" evidence="9">
    <location>
        <begin position="28"/>
        <end position="309"/>
    </location>
</feature>
<evidence type="ECO:0000259" key="8">
    <source>
        <dbReference type="PROSITE" id="PS50893"/>
    </source>
</evidence>
<evidence type="ECO:0000256" key="6">
    <source>
        <dbReference type="ARBA" id="ARBA00023136"/>
    </source>
</evidence>
<dbReference type="SUPFAM" id="SSF90123">
    <property type="entry name" value="ABC transporter transmembrane region"/>
    <property type="match status" value="1"/>
</dbReference>
<name>A0ABR7HJG2_9FIRM</name>
<dbReference type="EMBL" id="JACOPS010000001">
    <property type="protein sequence ID" value="MBC5727627.1"/>
    <property type="molecule type" value="Genomic_DNA"/>
</dbReference>
<evidence type="ECO:0000256" key="4">
    <source>
        <dbReference type="ARBA" id="ARBA00022840"/>
    </source>
</evidence>
<evidence type="ECO:0000313" key="10">
    <source>
        <dbReference type="EMBL" id="MBC5727627.1"/>
    </source>
</evidence>
<evidence type="ECO:0000256" key="3">
    <source>
        <dbReference type="ARBA" id="ARBA00022741"/>
    </source>
</evidence>
<keyword evidence="4 10" id="KW-0067">ATP-binding</keyword>
<dbReference type="RefSeq" id="WP_186934887.1">
    <property type="nucleotide sequence ID" value="NZ_JACOPS010000001.1"/>
</dbReference>
<evidence type="ECO:0000256" key="1">
    <source>
        <dbReference type="ARBA" id="ARBA00004651"/>
    </source>
</evidence>
<evidence type="ECO:0000256" key="7">
    <source>
        <dbReference type="SAM" id="Phobius"/>
    </source>
</evidence>
<dbReference type="InterPro" id="IPR039421">
    <property type="entry name" value="Type_1_exporter"/>
</dbReference>
<feature type="transmembrane region" description="Helical" evidence="7">
    <location>
        <begin position="166"/>
        <end position="184"/>
    </location>
</feature>
<dbReference type="PROSITE" id="PS50929">
    <property type="entry name" value="ABC_TM1F"/>
    <property type="match status" value="1"/>
</dbReference>
<dbReference type="Pfam" id="PF00005">
    <property type="entry name" value="ABC_tran"/>
    <property type="match status" value="1"/>
</dbReference>
<dbReference type="Gene3D" id="1.20.1560.10">
    <property type="entry name" value="ABC transporter type 1, transmembrane domain"/>
    <property type="match status" value="1"/>
</dbReference>
<keyword evidence="5 7" id="KW-1133">Transmembrane helix</keyword>
<evidence type="ECO:0000256" key="2">
    <source>
        <dbReference type="ARBA" id="ARBA00022692"/>
    </source>
</evidence>
<dbReference type="InterPro" id="IPR027417">
    <property type="entry name" value="P-loop_NTPase"/>
</dbReference>
<dbReference type="SUPFAM" id="SSF52540">
    <property type="entry name" value="P-loop containing nucleoside triphosphate hydrolases"/>
    <property type="match status" value="1"/>
</dbReference>
<dbReference type="GO" id="GO:0005524">
    <property type="term" value="F:ATP binding"/>
    <property type="evidence" value="ECO:0007669"/>
    <property type="project" value="UniProtKB-KW"/>
</dbReference>
<organism evidence="10 11">
    <name type="scientific">Ruminococcus intestinalis</name>
    <dbReference type="NCBI Taxonomy" id="2763066"/>
    <lineage>
        <taxon>Bacteria</taxon>
        <taxon>Bacillati</taxon>
        <taxon>Bacillota</taxon>
        <taxon>Clostridia</taxon>
        <taxon>Eubacteriales</taxon>
        <taxon>Oscillospiraceae</taxon>
        <taxon>Ruminococcus</taxon>
    </lineage>
</organism>
<feature type="transmembrane region" description="Helical" evidence="7">
    <location>
        <begin position="245"/>
        <end position="271"/>
    </location>
</feature>
<keyword evidence="2 7" id="KW-0812">Transmembrane</keyword>
<dbReference type="PANTHER" id="PTHR24221">
    <property type="entry name" value="ATP-BINDING CASSETTE SUB-FAMILY B"/>
    <property type="match status" value="1"/>
</dbReference>
<dbReference type="InterPro" id="IPR036640">
    <property type="entry name" value="ABC1_TM_sf"/>
</dbReference>
<dbReference type="InterPro" id="IPR003439">
    <property type="entry name" value="ABC_transporter-like_ATP-bd"/>
</dbReference>
<evidence type="ECO:0000259" key="9">
    <source>
        <dbReference type="PROSITE" id="PS50929"/>
    </source>
</evidence>
<dbReference type="Pfam" id="PF00664">
    <property type="entry name" value="ABC_membrane"/>
    <property type="match status" value="1"/>
</dbReference>
<sequence length="562" mass="62063">MEKLKKILDSETNKWIVKKAKPQVLGIIIMSLIFGGMAYLGVAVATLSRGIVDSAVNSDVGGIVYFAIILISLTIAQLVIRIISKVLTFNVSSKLEISIKQDIFDNIIRKKYNEISSIHTGELLNRITSDVSVLVSSIISIVPNMVYFIVKLVGVFVVLFAIDKTFSLVFVFGGALMFVVVLLFKSKMKTLHKAVQESDGKTRSFFQEIFSSLLVVKVFGAENKVSENAMNLQQNNFKIKRIRNYISIVATTGFSFIFALGYMYALIWGAFAISEHTITYGVLTSMLALVSQIQGPVRGISSILPSYYSALASAERLMDIENLDNEDVVNNSAIDTEKLYDKTEKIVIDNITFSYGRENVLENTSLVLKKGDFALLAGISGIGKSTLTKLLLNVISPDKGEIYLSLSNGENVFVDKNIRCMFSYVPQGNFLLSGTIRDNIAFVSNNPDDERIIESAKIACAYDFINRLPNGLDTVVGENGKGLSEGQIQRIAIARAVYCNSPIIIFDEATSALDAETEVQLLKNLKTLKDKTCILISHKMAAKDICNKEIVIKNKKIISYDI</sequence>
<evidence type="ECO:0000256" key="5">
    <source>
        <dbReference type="ARBA" id="ARBA00022989"/>
    </source>
</evidence>
<evidence type="ECO:0000313" key="11">
    <source>
        <dbReference type="Proteomes" id="UP000636755"/>
    </source>
</evidence>
<dbReference type="SMART" id="SM00382">
    <property type="entry name" value="AAA"/>
    <property type="match status" value="1"/>
</dbReference>
<dbReference type="Gene3D" id="3.40.50.300">
    <property type="entry name" value="P-loop containing nucleotide triphosphate hydrolases"/>
    <property type="match status" value="1"/>
</dbReference>
<dbReference type="CDD" id="cd07346">
    <property type="entry name" value="ABC_6TM_exporters"/>
    <property type="match status" value="1"/>
</dbReference>
<feature type="transmembrane region" description="Helical" evidence="7">
    <location>
        <begin position="63"/>
        <end position="84"/>
    </location>
</feature>
<accession>A0ABR7HJG2</accession>